<evidence type="ECO:0000259" key="2">
    <source>
        <dbReference type="PROSITE" id="PS50174"/>
    </source>
</evidence>
<dbReference type="RefSeq" id="XP_011504871.1">
    <property type="nucleotide sequence ID" value="XM_011506569.1"/>
</dbReference>
<dbReference type="GeneID" id="105367782"/>
<dbReference type="SUPFAM" id="SSF82708">
    <property type="entry name" value="R3H domain"/>
    <property type="match status" value="1"/>
</dbReference>
<dbReference type="Proteomes" id="UP000695007">
    <property type="component" value="Unplaced"/>
</dbReference>
<dbReference type="InterPro" id="IPR021859">
    <property type="entry name" value="XTBD"/>
</dbReference>
<evidence type="ECO:0000313" key="6">
    <source>
        <dbReference type="RefSeq" id="XP_011504871.1"/>
    </source>
</evidence>
<feature type="compositionally biased region" description="Basic and acidic residues" evidence="1">
    <location>
        <begin position="136"/>
        <end position="150"/>
    </location>
</feature>
<evidence type="ECO:0000259" key="4">
    <source>
        <dbReference type="PROSITE" id="PS51827"/>
    </source>
</evidence>
<dbReference type="Gene3D" id="3.30.1370.50">
    <property type="entry name" value="R3H-like domain"/>
    <property type="match status" value="1"/>
</dbReference>
<dbReference type="PROSITE" id="PS50174">
    <property type="entry name" value="G_PATCH"/>
    <property type="match status" value="1"/>
</dbReference>
<dbReference type="SMART" id="SM00443">
    <property type="entry name" value="G_patch"/>
    <property type="match status" value="1"/>
</dbReference>
<feature type="domain" description="G-patch" evidence="2">
    <location>
        <begin position="273"/>
        <end position="318"/>
    </location>
</feature>
<evidence type="ECO:0000256" key="1">
    <source>
        <dbReference type="SAM" id="MobiDB-lite"/>
    </source>
</evidence>
<dbReference type="Pfam" id="PF01585">
    <property type="entry name" value="G-patch"/>
    <property type="match status" value="1"/>
</dbReference>
<dbReference type="GO" id="GO:0003676">
    <property type="term" value="F:nucleic acid binding"/>
    <property type="evidence" value="ECO:0007669"/>
    <property type="project" value="UniProtKB-UniRule"/>
</dbReference>
<reference evidence="6" key="1">
    <citation type="submission" date="2025-08" db="UniProtKB">
        <authorList>
            <consortium name="RefSeq"/>
        </authorList>
    </citation>
    <scope>IDENTIFICATION</scope>
</reference>
<evidence type="ECO:0000313" key="5">
    <source>
        <dbReference type="Proteomes" id="UP000695007"/>
    </source>
</evidence>
<feature type="region of interest" description="Disordered" evidence="1">
    <location>
        <begin position="136"/>
        <end position="155"/>
    </location>
</feature>
<dbReference type="Pfam" id="PF01424">
    <property type="entry name" value="R3H"/>
    <property type="match status" value="1"/>
</dbReference>
<accession>A0AAJ6YV26</accession>
<proteinExistence type="predicted"/>
<dbReference type="InterPro" id="IPR000467">
    <property type="entry name" value="G_patch_dom"/>
</dbReference>
<evidence type="ECO:0000259" key="3">
    <source>
        <dbReference type="PROSITE" id="PS51061"/>
    </source>
</evidence>
<dbReference type="PANTHER" id="PTHR48430:SF1">
    <property type="entry name" value="PARTNER OF XRN-2 PROTEIN 1"/>
    <property type="match status" value="1"/>
</dbReference>
<dbReference type="PANTHER" id="PTHR48430">
    <property type="entry name" value="PARTNER OF XRN-2 PROTEIN 1"/>
    <property type="match status" value="1"/>
</dbReference>
<name>A0AAJ6YV26_9HYME</name>
<dbReference type="Pfam" id="PF11952">
    <property type="entry name" value="XTBD"/>
    <property type="match status" value="1"/>
</dbReference>
<keyword evidence="5" id="KW-1185">Reference proteome</keyword>
<feature type="domain" description="XRN2-binding (XTBD)" evidence="4">
    <location>
        <begin position="9"/>
        <end position="93"/>
    </location>
</feature>
<organism evidence="5 6">
    <name type="scientific">Ceratosolen solmsi marchali</name>
    <dbReference type="NCBI Taxonomy" id="326594"/>
    <lineage>
        <taxon>Eukaryota</taxon>
        <taxon>Metazoa</taxon>
        <taxon>Ecdysozoa</taxon>
        <taxon>Arthropoda</taxon>
        <taxon>Hexapoda</taxon>
        <taxon>Insecta</taxon>
        <taxon>Pterygota</taxon>
        <taxon>Neoptera</taxon>
        <taxon>Endopterygota</taxon>
        <taxon>Hymenoptera</taxon>
        <taxon>Apocrita</taxon>
        <taxon>Proctotrupomorpha</taxon>
        <taxon>Chalcidoidea</taxon>
        <taxon>Agaonidae</taxon>
        <taxon>Agaoninae</taxon>
        <taxon>Ceratosolen</taxon>
    </lineage>
</organism>
<dbReference type="InterPro" id="IPR036867">
    <property type="entry name" value="R3H_dom_sf"/>
</dbReference>
<feature type="domain" description="R3H" evidence="3">
    <location>
        <begin position="323"/>
        <end position="388"/>
    </location>
</feature>
<dbReference type="SMART" id="SM00393">
    <property type="entry name" value="R3H"/>
    <property type="match status" value="1"/>
</dbReference>
<sequence>MNSIDEFNIEKYKDEHESDEHWELRRNFLLAHRNKFVLDELLCLAQTFSNIEILGCKYPLKVMQTISNLSVGIVDDYRKKQSNRLKRTFVEASDAAVSKVKGKFSSNNTNKQDDLSKPKISAQSIPTSYNLYKNFKREHDPTTKEQSSETKRKKKDIFEQPNFKDIILFEYVHDLPQSIISRAAMSRGINIEWKFDKINNNYKCSILFNKCLIAEAVEANQIAAKRKAATIALEKMQKVYYTIKVTQNLTPTVTEDLSIQEEASESASDALNNDNIGSKMMKIMGWSGGGLGKSSQGITEPVKVQQKMTREGLGLELGFYDKQLFKKKCLKVLKNYAQSDIMTSDLVFSPNFTSDERAMIHNMAKGIGLKSRSYGPKTQRTVTIFRELNHQNLLRELKQLGGVAGKYQLIEPTQKKVI</sequence>
<gene>
    <name evidence="6" type="primary">LOC105367782</name>
</gene>
<dbReference type="PROSITE" id="PS51827">
    <property type="entry name" value="XTBD"/>
    <property type="match status" value="1"/>
</dbReference>
<dbReference type="AlphaFoldDB" id="A0AAJ6YV26"/>
<dbReference type="PROSITE" id="PS51061">
    <property type="entry name" value="R3H"/>
    <property type="match status" value="1"/>
</dbReference>
<dbReference type="KEGG" id="csol:105367782"/>
<dbReference type="InterPro" id="IPR001374">
    <property type="entry name" value="R3H_dom"/>
</dbReference>
<protein>
    <submittedName>
        <fullName evidence="6">NF-kappa-B-repressing factor</fullName>
    </submittedName>
</protein>